<name>A0A926CZP6_9FIRM</name>
<evidence type="ECO:0000313" key="2">
    <source>
        <dbReference type="EMBL" id="MBC8528687.1"/>
    </source>
</evidence>
<reference evidence="2" key="1">
    <citation type="submission" date="2020-08" db="EMBL/GenBank/DDBJ databases">
        <title>Genome public.</title>
        <authorList>
            <person name="Liu C."/>
            <person name="Sun Q."/>
        </authorList>
    </citation>
    <scope>NUCLEOTIDE SEQUENCE</scope>
    <source>
        <strain evidence="2">NSJ-44</strain>
    </source>
</reference>
<dbReference type="AlphaFoldDB" id="A0A926CZP6"/>
<evidence type="ECO:0000256" key="1">
    <source>
        <dbReference type="SAM" id="MobiDB-lite"/>
    </source>
</evidence>
<feature type="compositionally biased region" description="Acidic residues" evidence="1">
    <location>
        <begin position="181"/>
        <end position="190"/>
    </location>
</feature>
<accession>A0A926CZP6</accession>
<protein>
    <submittedName>
        <fullName evidence="2">Uncharacterized protein</fullName>
    </submittedName>
</protein>
<feature type="compositionally biased region" description="Basic and acidic residues" evidence="1">
    <location>
        <begin position="158"/>
        <end position="168"/>
    </location>
</feature>
<gene>
    <name evidence="2" type="ORF">H8699_04445</name>
</gene>
<keyword evidence="3" id="KW-1185">Reference proteome</keyword>
<dbReference type="Proteomes" id="UP000654279">
    <property type="component" value="Unassembled WGS sequence"/>
</dbReference>
<organism evidence="2 3">
    <name type="scientific">Luoshenia tenuis</name>
    <dbReference type="NCBI Taxonomy" id="2763654"/>
    <lineage>
        <taxon>Bacteria</taxon>
        <taxon>Bacillati</taxon>
        <taxon>Bacillota</taxon>
        <taxon>Clostridia</taxon>
        <taxon>Christensenellales</taxon>
        <taxon>Christensenellaceae</taxon>
        <taxon>Luoshenia</taxon>
    </lineage>
</organism>
<feature type="region of interest" description="Disordered" evidence="1">
    <location>
        <begin position="158"/>
        <end position="295"/>
    </location>
</feature>
<sequence>MQHVYNQLIVMHEQVQGFGSDNRAPIGYCRLVKNRKDQWHCNCVIRHLAQDRGQYYGVLCFANDKEAPVVLGQLHRDARGEYGLDTVLEKAVHQPFGGCSVVCLSPSEARMPETVVAGTTRNGVAGGLDALVMEALRAKGMAPRVAAPVRAEKAAAIKAVDASEKPEPEVEEPQDQPFPEENVEAAEPQEEIAAGDAQPTAPEKAEVAAVQDEEEPVQETFEAKTEPEALKAQPEAEPGTQDETPQRAESEEDTAALEAEPQRLDVPLQEEPAGQEGYDDMPDIQLPDGEWRFQPLKPSAGLRAWRGKKADDGARCWLLEGAPSDKPPIGWEQAFWAPTRDGASGCWVLVQKPRS</sequence>
<evidence type="ECO:0000313" key="3">
    <source>
        <dbReference type="Proteomes" id="UP000654279"/>
    </source>
</evidence>
<dbReference type="RefSeq" id="WP_249284657.1">
    <property type="nucleotide sequence ID" value="NZ_JACRSO010000001.1"/>
</dbReference>
<comment type="caution">
    <text evidence="2">The sequence shown here is derived from an EMBL/GenBank/DDBJ whole genome shotgun (WGS) entry which is preliminary data.</text>
</comment>
<dbReference type="EMBL" id="JACRSO010000001">
    <property type="protein sequence ID" value="MBC8528687.1"/>
    <property type="molecule type" value="Genomic_DNA"/>
</dbReference>
<proteinExistence type="predicted"/>